<dbReference type="GeneID" id="5486197"/>
<gene>
    <name evidence="1" type="ORF">SS1G_08812</name>
</gene>
<evidence type="ECO:0000313" key="1">
    <source>
        <dbReference type="EMBL" id="EDN92947.1"/>
    </source>
</evidence>
<evidence type="ECO:0000313" key="2">
    <source>
        <dbReference type="Proteomes" id="UP000001312"/>
    </source>
</evidence>
<dbReference type="AlphaFoldDB" id="A7EU05"/>
<dbReference type="RefSeq" id="XP_001590048.1">
    <property type="nucleotide sequence ID" value="XM_001589998.1"/>
</dbReference>
<reference evidence="2" key="1">
    <citation type="journal article" date="2011" name="PLoS Genet.">
        <title>Genomic analysis of the necrotrophic fungal pathogens Sclerotinia sclerotiorum and Botrytis cinerea.</title>
        <authorList>
            <person name="Amselem J."/>
            <person name="Cuomo C.A."/>
            <person name="van Kan J.A."/>
            <person name="Viaud M."/>
            <person name="Benito E.P."/>
            <person name="Couloux A."/>
            <person name="Coutinho P.M."/>
            <person name="de Vries R.P."/>
            <person name="Dyer P.S."/>
            <person name="Fillinger S."/>
            <person name="Fournier E."/>
            <person name="Gout L."/>
            <person name="Hahn M."/>
            <person name="Kohn L."/>
            <person name="Lapalu N."/>
            <person name="Plummer K.M."/>
            <person name="Pradier J.M."/>
            <person name="Quevillon E."/>
            <person name="Sharon A."/>
            <person name="Simon A."/>
            <person name="ten Have A."/>
            <person name="Tudzynski B."/>
            <person name="Tudzynski P."/>
            <person name="Wincker P."/>
            <person name="Andrew M."/>
            <person name="Anthouard V."/>
            <person name="Beever R.E."/>
            <person name="Beffa R."/>
            <person name="Benoit I."/>
            <person name="Bouzid O."/>
            <person name="Brault B."/>
            <person name="Chen Z."/>
            <person name="Choquer M."/>
            <person name="Collemare J."/>
            <person name="Cotton P."/>
            <person name="Danchin E.G."/>
            <person name="Da Silva C."/>
            <person name="Gautier A."/>
            <person name="Giraud C."/>
            <person name="Giraud T."/>
            <person name="Gonzalez C."/>
            <person name="Grossetete S."/>
            <person name="Guldener U."/>
            <person name="Henrissat B."/>
            <person name="Howlett B.J."/>
            <person name="Kodira C."/>
            <person name="Kretschmer M."/>
            <person name="Lappartient A."/>
            <person name="Leroch M."/>
            <person name="Levis C."/>
            <person name="Mauceli E."/>
            <person name="Neuveglise C."/>
            <person name="Oeser B."/>
            <person name="Pearson M."/>
            <person name="Poulain J."/>
            <person name="Poussereau N."/>
            <person name="Quesneville H."/>
            <person name="Rascle C."/>
            <person name="Schumacher J."/>
            <person name="Segurens B."/>
            <person name="Sexton A."/>
            <person name="Silva E."/>
            <person name="Sirven C."/>
            <person name="Soanes D.M."/>
            <person name="Talbot N.J."/>
            <person name="Templeton M."/>
            <person name="Yandava C."/>
            <person name="Yarden O."/>
            <person name="Zeng Q."/>
            <person name="Rollins J.A."/>
            <person name="Lebrun M.H."/>
            <person name="Dickman M."/>
        </authorList>
    </citation>
    <scope>NUCLEOTIDE SEQUENCE [LARGE SCALE GENOMIC DNA]</scope>
    <source>
        <strain evidence="2">ATCC 18683 / 1980 / Ss-1</strain>
    </source>
</reference>
<keyword evidence="2" id="KW-1185">Reference proteome</keyword>
<proteinExistence type="predicted"/>
<dbReference type="EMBL" id="CH476632">
    <property type="protein sequence ID" value="EDN92947.1"/>
    <property type="molecule type" value="Genomic_DNA"/>
</dbReference>
<organism evidence="1 2">
    <name type="scientific">Sclerotinia sclerotiorum (strain ATCC 18683 / 1980 / Ss-1)</name>
    <name type="common">White mold</name>
    <name type="synonym">Whetzelinia sclerotiorum</name>
    <dbReference type="NCBI Taxonomy" id="665079"/>
    <lineage>
        <taxon>Eukaryota</taxon>
        <taxon>Fungi</taxon>
        <taxon>Dikarya</taxon>
        <taxon>Ascomycota</taxon>
        <taxon>Pezizomycotina</taxon>
        <taxon>Leotiomycetes</taxon>
        <taxon>Helotiales</taxon>
        <taxon>Sclerotiniaceae</taxon>
        <taxon>Sclerotinia</taxon>
    </lineage>
</organism>
<accession>A7EU05</accession>
<dbReference type="KEGG" id="ssl:SS1G_08812"/>
<dbReference type="Proteomes" id="UP000001312">
    <property type="component" value="Unassembled WGS sequence"/>
</dbReference>
<protein>
    <submittedName>
        <fullName evidence="1">Uncharacterized protein</fullName>
    </submittedName>
</protein>
<sequence>MIRIVGAQKVIVVHRGALPSMVNWLFIMQIENLFVTFRDERCNVSAARFLQRLANSLRKSWTGNLEFIMRPRVREMCIKLRVNERDFPIRI</sequence>
<dbReference type="InParanoid" id="A7EU05"/>
<name>A7EU05_SCLS1</name>